<dbReference type="PANTHER" id="PTHR11895:SF176">
    <property type="entry name" value="AMIDASE AMID-RELATED"/>
    <property type="match status" value="1"/>
</dbReference>
<proteinExistence type="predicted"/>
<dbReference type="Proteomes" id="UP000321157">
    <property type="component" value="Unassembled WGS sequence"/>
</dbReference>
<dbReference type="PROSITE" id="PS00571">
    <property type="entry name" value="AMIDASES"/>
    <property type="match status" value="1"/>
</dbReference>
<dbReference type="GO" id="GO:0003824">
    <property type="term" value="F:catalytic activity"/>
    <property type="evidence" value="ECO:0007669"/>
    <property type="project" value="InterPro"/>
</dbReference>
<dbReference type="SUPFAM" id="SSF75304">
    <property type="entry name" value="Amidase signature (AS) enzymes"/>
    <property type="match status" value="1"/>
</dbReference>
<dbReference type="RefSeq" id="WP_246147327.1">
    <property type="nucleotide sequence ID" value="NZ_BJXX01000117.1"/>
</dbReference>
<dbReference type="Pfam" id="PF01425">
    <property type="entry name" value="Amidase"/>
    <property type="match status" value="1"/>
</dbReference>
<feature type="domain" description="Amidase" evidence="1">
    <location>
        <begin position="26"/>
        <end position="448"/>
    </location>
</feature>
<reference evidence="2 3" key="1">
    <citation type="submission" date="2019-07" db="EMBL/GenBank/DDBJ databases">
        <title>Whole genome shotgun sequence of Aneurinibacillus danicus NBRC 102444.</title>
        <authorList>
            <person name="Hosoyama A."/>
            <person name="Uohara A."/>
            <person name="Ohji S."/>
            <person name="Ichikawa N."/>
        </authorList>
    </citation>
    <scope>NUCLEOTIDE SEQUENCE [LARGE SCALE GENOMIC DNA]</scope>
    <source>
        <strain evidence="2 3">NBRC 102444</strain>
    </source>
</reference>
<dbReference type="InterPro" id="IPR000120">
    <property type="entry name" value="Amidase"/>
</dbReference>
<protein>
    <submittedName>
        <fullName evidence="2">Amidase</fullName>
    </submittedName>
</protein>
<dbReference type="Gene3D" id="3.90.1300.10">
    <property type="entry name" value="Amidase signature (AS) domain"/>
    <property type="match status" value="1"/>
</dbReference>
<accession>A0A511VB19</accession>
<comment type="caution">
    <text evidence="2">The sequence shown here is derived from an EMBL/GenBank/DDBJ whole genome shotgun (WGS) entry which is preliminary data.</text>
</comment>
<dbReference type="InterPro" id="IPR020556">
    <property type="entry name" value="Amidase_CS"/>
</dbReference>
<evidence type="ECO:0000313" key="3">
    <source>
        <dbReference type="Proteomes" id="UP000321157"/>
    </source>
</evidence>
<sequence>MNQDVLKLDISALSTKIRHREISPVEIVEQLLKRIERVNPAINAFITVTYEEAMDSAKKAESEIANGKWRGPLHGVPIGLKDLIYTKGIRTTMGSKIYERFVPDFDATVVHKLKDTGAIIIGKLNTHEFAYGPTGDVSHFGPVRNPYDLNKMSGGSSSGSAAAVASALCFGALGTDTGGSIRIPSSACGIVGMKPTFGRVSKHGVYPLGFTLDHVGPMTRTIRDNALLLNVLAGYDRQDSYSAQRGEEDFTRHIGESVRGKVIGVPSTFYFDSLSDEVRKRMEEALTIFQRMGAELETVDIPALSHASWAQLKTLQSEAYAVHEEHIEQEAENFHPEVLERLVLSSEAKGYEYVKAQQIRQNISESLNKIFKRVDVLAAPTLPILPPEIGQREIQVEKRKEQVRSALLRLTGPTSLTGLPSLSVPCGFSDTGLPIGLQLIGRSFDEAVLYQFGAAFEDAAGIFSLKWEIEEG</sequence>
<evidence type="ECO:0000313" key="2">
    <source>
        <dbReference type="EMBL" id="GEN35118.1"/>
    </source>
</evidence>
<gene>
    <name evidence="2" type="ORF">ADA01nite_25780</name>
</gene>
<dbReference type="InterPro" id="IPR023631">
    <property type="entry name" value="Amidase_dom"/>
</dbReference>
<dbReference type="EMBL" id="BJXX01000117">
    <property type="protein sequence ID" value="GEN35118.1"/>
    <property type="molecule type" value="Genomic_DNA"/>
</dbReference>
<evidence type="ECO:0000259" key="1">
    <source>
        <dbReference type="Pfam" id="PF01425"/>
    </source>
</evidence>
<name>A0A511VB19_9BACL</name>
<dbReference type="InterPro" id="IPR036928">
    <property type="entry name" value="AS_sf"/>
</dbReference>
<dbReference type="AlphaFoldDB" id="A0A511VB19"/>
<dbReference type="PANTHER" id="PTHR11895">
    <property type="entry name" value="TRANSAMIDASE"/>
    <property type="match status" value="1"/>
</dbReference>
<organism evidence="2 3">
    <name type="scientific">Aneurinibacillus danicus</name>
    <dbReference type="NCBI Taxonomy" id="267746"/>
    <lineage>
        <taxon>Bacteria</taxon>
        <taxon>Bacillati</taxon>
        <taxon>Bacillota</taxon>
        <taxon>Bacilli</taxon>
        <taxon>Bacillales</taxon>
        <taxon>Paenibacillaceae</taxon>
        <taxon>Aneurinibacillus group</taxon>
        <taxon>Aneurinibacillus</taxon>
    </lineage>
</organism>
<keyword evidence="3" id="KW-1185">Reference proteome</keyword>